<keyword evidence="8 9" id="KW-0472">Membrane</keyword>
<protein>
    <submittedName>
        <fullName evidence="11">Glycine betaine/L-proline transporter ProP</fullName>
    </submittedName>
</protein>
<keyword evidence="5 9" id="KW-0812">Transmembrane</keyword>
<feature type="transmembrane region" description="Helical" evidence="9">
    <location>
        <begin position="90"/>
        <end position="109"/>
    </location>
</feature>
<feature type="transmembrane region" description="Helical" evidence="9">
    <location>
        <begin position="188"/>
        <end position="210"/>
    </location>
</feature>
<evidence type="ECO:0000256" key="2">
    <source>
        <dbReference type="ARBA" id="ARBA00008240"/>
    </source>
</evidence>
<keyword evidence="12" id="KW-1185">Reference proteome</keyword>
<evidence type="ECO:0000256" key="1">
    <source>
        <dbReference type="ARBA" id="ARBA00004651"/>
    </source>
</evidence>
<keyword evidence="4" id="KW-1003">Cell membrane</keyword>
<feature type="transmembrane region" description="Helical" evidence="9">
    <location>
        <begin position="403"/>
        <end position="423"/>
    </location>
</feature>
<dbReference type="SUPFAM" id="SSF103473">
    <property type="entry name" value="MFS general substrate transporter"/>
    <property type="match status" value="1"/>
</dbReference>
<evidence type="ECO:0000313" key="11">
    <source>
        <dbReference type="EMBL" id="GAA4655882.1"/>
    </source>
</evidence>
<evidence type="ECO:0000256" key="3">
    <source>
        <dbReference type="ARBA" id="ARBA00022448"/>
    </source>
</evidence>
<evidence type="ECO:0000256" key="6">
    <source>
        <dbReference type="ARBA" id="ARBA00022847"/>
    </source>
</evidence>
<dbReference type="PROSITE" id="PS50850">
    <property type="entry name" value="MFS"/>
    <property type="match status" value="1"/>
</dbReference>
<evidence type="ECO:0000256" key="7">
    <source>
        <dbReference type="ARBA" id="ARBA00022989"/>
    </source>
</evidence>
<feature type="transmembrane region" description="Helical" evidence="9">
    <location>
        <begin position="310"/>
        <end position="330"/>
    </location>
</feature>
<feature type="transmembrane region" description="Helical" evidence="9">
    <location>
        <begin position="21"/>
        <end position="50"/>
    </location>
</feature>
<feature type="transmembrane region" description="Helical" evidence="9">
    <location>
        <begin position="245"/>
        <end position="266"/>
    </location>
</feature>
<feature type="transmembrane region" description="Helical" evidence="9">
    <location>
        <begin position="56"/>
        <end position="78"/>
    </location>
</feature>
<keyword evidence="6" id="KW-0769">Symport</keyword>
<dbReference type="EMBL" id="BAABKK010000052">
    <property type="protein sequence ID" value="GAA4655882.1"/>
    <property type="molecule type" value="Genomic_DNA"/>
</dbReference>
<dbReference type="Pfam" id="PF07690">
    <property type="entry name" value="MFS_1"/>
    <property type="match status" value="1"/>
</dbReference>
<dbReference type="InterPro" id="IPR036259">
    <property type="entry name" value="MFS_trans_sf"/>
</dbReference>
<evidence type="ECO:0000259" key="10">
    <source>
        <dbReference type="PROSITE" id="PS50850"/>
    </source>
</evidence>
<comment type="caution">
    <text evidence="11">The sequence shown here is derived from an EMBL/GenBank/DDBJ whole genome shotgun (WGS) entry which is preliminary data.</text>
</comment>
<evidence type="ECO:0000313" key="12">
    <source>
        <dbReference type="Proteomes" id="UP001500200"/>
    </source>
</evidence>
<organism evidence="11 12">
    <name type="scientific">Arthrobacter gyeryongensis</name>
    <dbReference type="NCBI Taxonomy" id="1650592"/>
    <lineage>
        <taxon>Bacteria</taxon>
        <taxon>Bacillati</taxon>
        <taxon>Actinomycetota</taxon>
        <taxon>Actinomycetes</taxon>
        <taxon>Micrococcales</taxon>
        <taxon>Micrococcaceae</taxon>
        <taxon>Arthrobacter</taxon>
    </lineage>
</organism>
<dbReference type="InterPro" id="IPR005829">
    <property type="entry name" value="Sugar_transporter_CS"/>
</dbReference>
<accession>A0ABP8VBH2</accession>
<sequence>MKQTLSKFESESVRTHPRRAAIAAAVGNVLEGYDIGIYGYSAVILAKLFFSDNGTGALILTFAVFASGYVTKPLGAVLFGHIGDRYGRRLALVTSVLLIGICTALIGVLPTQASIGISAPILLTILRLLQGIAAGGESSGSAIFMVESAPPAHRGLYGSWQQVSTAGGLLLSSGAIGVLSAVFTQEEIFVWAWRIPFLLAIFTTLGALWLRLGVEETPTFEALEKSDAVVHNPLMVSIKKFWREIVVTIGVATIGSIGYFIFLMYMPSYLIAVIHVDPNTARWSNVTAIVAFAALTPIFGGLSDRVGRKPLLLGSCIGFVLLSFPAMYLITQGSTALIYIGQLIPAALLAIYSGAVMTAFVELFRTEVRYTAMAVGYNISTSVFGGLAPLAATLLISATGSNLAPALLAIFTALIAGVFVWFMRETVRRPLQ</sequence>
<dbReference type="PROSITE" id="PS00217">
    <property type="entry name" value="SUGAR_TRANSPORT_2"/>
    <property type="match status" value="1"/>
</dbReference>
<evidence type="ECO:0000256" key="8">
    <source>
        <dbReference type="ARBA" id="ARBA00023136"/>
    </source>
</evidence>
<feature type="transmembrane region" description="Helical" evidence="9">
    <location>
        <begin position="286"/>
        <end position="303"/>
    </location>
</feature>
<reference evidence="12" key="1">
    <citation type="journal article" date="2019" name="Int. J. Syst. Evol. Microbiol.">
        <title>The Global Catalogue of Microorganisms (GCM) 10K type strain sequencing project: providing services to taxonomists for standard genome sequencing and annotation.</title>
        <authorList>
            <consortium name="The Broad Institute Genomics Platform"/>
            <consortium name="The Broad Institute Genome Sequencing Center for Infectious Disease"/>
            <person name="Wu L."/>
            <person name="Ma J."/>
        </authorList>
    </citation>
    <scope>NUCLEOTIDE SEQUENCE [LARGE SCALE GENOMIC DNA]</scope>
    <source>
        <strain evidence="12">JCM 18514</strain>
    </source>
</reference>
<dbReference type="InterPro" id="IPR011701">
    <property type="entry name" value="MFS"/>
</dbReference>
<feature type="domain" description="Major facilitator superfamily (MFS) profile" evidence="10">
    <location>
        <begin position="20"/>
        <end position="428"/>
    </location>
</feature>
<feature type="transmembrane region" description="Helical" evidence="9">
    <location>
        <begin position="336"/>
        <end position="363"/>
    </location>
</feature>
<dbReference type="PANTHER" id="PTHR43528">
    <property type="entry name" value="ALPHA-KETOGLUTARATE PERMEASE"/>
    <property type="match status" value="1"/>
</dbReference>
<dbReference type="InterPro" id="IPR005828">
    <property type="entry name" value="MFS_sugar_transport-like"/>
</dbReference>
<feature type="transmembrane region" description="Helical" evidence="9">
    <location>
        <begin position="375"/>
        <end position="397"/>
    </location>
</feature>
<comment type="subcellular location">
    <subcellularLocation>
        <location evidence="1">Cell membrane</location>
        <topology evidence="1">Multi-pass membrane protein</topology>
    </subcellularLocation>
</comment>
<dbReference type="Proteomes" id="UP001500200">
    <property type="component" value="Unassembled WGS sequence"/>
</dbReference>
<comment type="similarity">
    <text evidence="2">Belongs to the major facilitator superfamily. Metabolite:H+ Symporter (MHS) family (TC 2.A.1.6) family.</text>
</comment>
<dbReference type="RefSeq" id="WP_345454041.1">
    <property type="nucleotide sequence ID" value="NZ_BAABKK010000052.1"/>
</dbReference>
<dbReference type="PANTHER" id="PTHR43528:SF1">
    <property type="entry name" value="ALPHA-KETOGLUTARATE PERMEASE"/>
    <property type="match status" value="1"/>
</dbReference>
<evidence type="ECO:0000256" key="9">
    <source>
        <dbReference type="SAM" id="Phobius"/>
    </source>
</evidence>
<dbReference type="InterPro" id="IPR051084">
    <property type="entry name" value="H+-coupled_symporters"/>
</dbReference>
<dbReference type="Pfam" id="PF00083">
    <property type="entry name" value="Sugar_tr"/>
    <property type="match status" value="1"/>
</dbReference>
<proteinExistence type="inferred from homology"/>
<evidence type="ECO:0000256" key="5">
    <source>
        <dbReference type="ARBA" id="ARBA00022692"/>
    </source>
</evidence>
<dbReference type="InterPro" id="IPR020846">
    <property type="entry name" value="MFS_dom"/>
</dbReference>
<keyword evidence="3" id="KW-0813">Transport</keyword>
<gene>
    <name evidence="11" type="primary">proP</name>
    <name evidence="11" type="ORF">GCM10023346_49400</name>
</gene>
<dbReference type="Gene3D" id="1.20.1250.20">
    <property type="entry name" value="MFS general substrate transporter like domains"/>
    <property type="match status" value="2"/>
</dbReference>
<keyword evidence="7 9" id="KW-1133">Transmembrane helix</keyword>
<name>A0ABP8VBH2_9MICC</name>
<evidence type="ECO:0000256" key="4">
    <source>
        <dbReference type="ARBA" id="ARBA00022475"/>
    </source>
</evidence>